<dbReference type="InterPro" id="IPR001254">
    <property type="entry name" value="Trypsin_dom"/>
</dbReference>
<dbReference type="GO" id="GO:0006508">
    <property type="term" value="P:proteolysis"/>
    <property type="evidence" value="ECO:0007669"/>
    <property type="project" value="InterPro"/>
</dbReference>
<proteinExistence type="predicted"/>
<accession>T1H550</accession>
<dbReference type="Proteomes" id="UP000015102">
    <property type="component" value="Unassembled WGS sequence"/>
</dbReference>
<organism evidence="2 3">
    <name type="scientific">Megaselia scalaris</name>
    <name type="common">Humpbacked fly</name>
    <name type="synonym">Phora scalaris</name>
    <dbReference type="NCBI Taxonomy" id="36166"/>
    <lineage>
        <taxon>Eukaryota</taxon>
        <taxon>Metazoa</taxon>
        <taxon>Ecdysozoa</taxon>
        <taxon>Arthropoda</taxon>
        <taxon>Hexapoda</taxon>
        <taxon>Insecta</taxon>
        <taxon>Pterygota</taxon>
        <taxon>Neoptera</taxon>
        <taxon>Endopterygota</taxon>
        <taxon>Diptera</taxon>
        <taxon>Brachycera</taxon>
        <taxon>Muscomorpha</taxon>
        <taxon>Platypezoidea</taxon>
        <taxon>Phoridae</taxon>
        <taxon>Megaseliini</taxon>
        <taxon>Megaselia</taxon>
    </lineage>
</organism>
<reference evidence="2" key="2">
    <citation type="submission" date="2015-06" db="UniProtKB">
        <authorList>
            <consortium name="EnsemblMetazoa"/>
        </authorList>
    </citation>
    <scope>IDENTIFICATION</scope>
</reference>
<dbReference type="STRING" id="36166.T1H550"/>
<dbReference type="SUPFAM" id="SSF50494">
    <property type="entry name" value="Trypsin-like serine proteases"/>
    <property type="match status" value="1"/>
</dbReference>
<evidence type="ECO:0000313" key="3">
    <source>
        <dbReference type="Proteomes" id="UP000015102"/>
    </source>
</evidence>
<dbReference type="EnsemblMetazoa" id="MESCA011425-RA">
    <property type="protein sequence ID" value="MESCA011425-PA"/>
    <property type="gene ID" value="MESCA011425"/>
</dbReference>
<evidence type="ECO:0000313" key="2">
    <source>
        <dbReference type="EnsemblMetazoa" id="MESCA011425-PA"/>
    </source>
</evidence>
<evidence type="ECO:0000259" key="1">
    <source>
        <dbReference type="Pfam" id="PF00089"/>
    </source>
</evidence>
<dbReference type="Gene3D" id="2.40.10.10">
    <property type="entry name" value="Trypsin-like serine proteases"/>
    <property type="match status" value="1"/>
</dbReference>
<dbReference type="EMBL" id="CAQQ02172591">
    <property type="status" value="NOT_ANNOTATED_CDS"/>
    <property type="molecule type" value="Genomic_DNA"/>
</dbReference>
<dbReference type="AlphaFoldDB" id="T1H550"/>
<protein>
    <recommendedName>
        <fullName evidence="1">Peptidase S1 domain-containing protein</fullName>
    </recommendedName>
</protein>
<dbReference type="GO" id="GO:0004252">
    <property type="term" value="F:serine-type endopeptidase activity"/>
    <property type="evidence" value="ECO:0007669"/>
    <property type="project" value="InterPro"/>
</dbReference>
<feature type="domain" description="Peptidase S1" evidence="1">
    <location>
        <begin position="5"/>
        <end position="44"/>
    </location>
</feature>
<dbReference type="InterPro" id="IPR033116">
    <property type="entry name" value="TRYPSIN_SER"/>
</dbReference>
<dbReference type="EMBL" id="CAQQ02172590">
    <property type="status" value="NOT_ANNOTATED_CDS"/>
    <property type="molecule type" value="Genomic_DNA"/>
</dbReference>
<keyword evidence="3" id="KW-1185">Reference proteome</keyword>
<name>T1H550_MEGSC</name>
<reference evidence="3" key="1">
    <citation type="submission" date="2013-02" db="EMBL/GenBank/DDBJ databases">
        <authorList>
            <person name="Hughes D."/>
        </authorList>
    </citation>
    <scope>NUCLEOTIDE SEQUENCE</scope>
    <source>
        <strain>Durham</strain>
        <strain evidence="3">NC isolate 2 -- Noor lab</strain>
    </source>
</reference>
<sequence length="149" mass="16011">MSDDSNVCPGDSGGPLTIEGIFLGVISWGYGCNRAGFPVVFSSIPEHFEPYQCGFMPGKLTSDQLRNTCSCVRATTGILATANNGKLNVSIMGDDNVEIDNGSEVEDTLIDKRSKGHVDFTDDELTVMNCCEICSEGKHARQEFSSSSN</sequence>
<dbReference type="HOGENOM" id="CLU_1754297_0_0_1"/>
<dbReference type="InterPro" id="IPR009003">
    <property type="entry name" value="Peptidase_S1_PA"/>
</dbReference>
<dbReference type="InterPro" id="IPR043504">
    <property type="entry name" value="Peptidase_S1_PA_chymotrypsin"/>
</dbReference>
<dbReference type="PROSITE" id="PS00135">
    <property type="entry name" value="TRYPSIN_SER"/>
    <property type="match status" value="1"/>
</dbReference>
<dbReference type="Pfam" id="PF00089">
    <property type="entry name" value="Trypsin"/>
    <property type="match status" value="1"/>
</dbReference>